<evidence type="ECO:0000256" key="1">
    <source>
        <dbReference type="SAM" id="Phobius"/>
    </source>
</evidence>
<sequence>MTHATAKALLEKYFVGETSLPEEALLRGYFRAGNIHPDIREYKDLFAYWDDAAKIKAPARRRSLPLRWLSTAAAAVLLLFAVNLWVAPNPEPELSELVMTETKTVDWSKYEITDEKEAYKVLRAALKTASTSMNSSTKGVIEEVSEAAAMIR</sequence>
<proteinExistence type="predicted"/>
<dbReference type="STRING" id="478744.SAMN05444359_12816"/>
<dbReference type="InParanoid" id="A0A1H9MBF6"/>
<accession>A0A1H9MBF6</accession>
<evidence type="ECO:0000313" key="2">
    <source>
        <dbReference type="EMBL" id="SER20765.1"/>
    </source>
</evidence>
<keyword evidence="1" id="KW-0472">Membrane</keyword>
<dbReference type="OrthoDB" id="1098521at2"/>
<dbReference type="AlphaFoldDB" id="A0A1H9MBF6"/>
<evidence type="ECO:0000313" key="3">
    <source>
        <dbReference type="Proteomes" id="UP000199021"/>
    </source>
</evidence>
<keyword evidence="3" id="KW-1185">Reference proteome</keyword>
<organism evidence="2 3">
    <name type="scientific">Neolewinella agarilytica</name>
    <dbReference type="NCBI Taxonomy" id="478744"/>
    <lineage>
        <taxon>Bacteria</taxon>
        <taxon>Pseudomonadati</taxon>
        <taxon>Bacteroidota</taxon>
        <taxon>Saprospiria</taxon>
        <taxon>Saprospirales</taxon>
        <taxon>Lewinellaceae</taxon>
        <taxon>Neolewinella</taxon>
    </lineage>
</organism>
<dbReference type="Proteomes" id="UP000199021">
    <property type="component" value="Unassembled WGS sequence"/>
</dbReference>
<dbReference type="RefSeq" id="WP_090172146.1">
    <property type="nucleotide sequence ID" value="NZ_FOFB01000028.1"/>
</dbReference>
<name>A0A1H9MBF6_9BACT</name>
<keyword evidence="1" id="KW-0812">Transmembrane</keyword>
<reference evidence="3" key="1">
    <citation type="submission" date="2016-10" db="EMBL/GenBank/DDBJ databases">
        <authorList>
            <person name="Varghese N."/>
            <person name="Submissions S."/>
        </authorList>
    </citation>
    <scope>NUCLEOTIDE SEQUENCE [LARGE SCALE GENOMIC DNA]</scope>
    <source>
        <strain evidence="3">DSM 24740</strain>
    </source>
</reference>
<dbReference type="EMBL" id="FOFB01000028">
    <property type="protein sequence ID" value="SER20765.1"/>
    <property type="molecule type" value="Genomic_DNA"/>
</dbReference>
<protein>
    <submittedName>
        <fullName evidence="2">Uncharacterized protein</fullName>
    </submittedName>
</protein>
<keyword evidence="1" id="KW-1133">Transmembrane helix</keyword>
<gene>
    <name evidence="2" type="ORF">SAMN05444359_12816</name>
</gene>
<feature type="transmembrane region" description="Helical" evidence="1">
    <location>
        <begin position="66"/>
        <end position="86"/>
    </location>
</feature>